<reference evidence="4 5" key="1">
    <citation type="journal article" date="2023" name="Hortic Res">
        <title>Pangenome of water caltrop reveals structural variations and asymmetric subgenome divergence after allopolyploidization.</title>
        <authorList>
            <person name="Zhang X."/>
            <person name="Chen Y."/>
            <person name="Wang L."/>
            <person name="Yuan Y."/>
            <person name="Fang M."/>
            <person name="Shi L."/>
            <person name="Lu R."/>
            <person name="Comes H.P."/>
            <person name="Ma Y."/>
            <person name="Chen Y."/>
            <person name="Huang G."/>
            <person name="Zhou Y."/>
            <person name="Zheng Z."/>
            <person name="Qiu Y."/>
        </authorList>
    </citation>
    <scope>NUCLEOTIDE SEQUENCE [LARGE SCALE GENOMIC DNA]</scope>
    <source>
        <tissue evidence="4">Roots</tissue>
    </source>
</reference>
<dbReference type="InterPro" id="IPR044191">
    <property type="entry name" value="CHI3-like"/>
</dbReference>
<keyword evidence="5" id="KW-1185">Reference proteome</keyword>
<dbReference type="Proteomes" id="UP001345219">
    <property type="component" value="Chromosome 15"/>
</dbReference>
<dbReference type="Pfam" id="PF02431">
    <property type="entry name" value="Chalcone"/>
    <property type="match status" value="1"/>
</dbReference>
<dbReference type="InterPro" id="IPR036298">
    <property type="entry name" value="Chalcone_isomerase_sf"/>
</dbReference>
<dbReference type="EMBL" id="JAXIOK010000012">
    <property type="protein sequence ID" value="KAK4757648.1"/>
    <property type="molecule type" value="Genomic_DNA"/>
</dbReference>
<dbReference type="InterPro" id="IPR016087">
    <property type="entry name" value="Chalcone_isomerase"/>
</dbReference>
<dbReference type="Gene3D" id="1.10.890.20">
    <property type="match status" value="1"/>
</dbReference>
<evidence type="ECO:0000313" key="4">
    <source>
        <dbReference type="EMBL" id="KAK4757648.1"/>
    </source>
</evidence>
<evidence type="ECO:0000259" key="3">
    <source>
        <dbReference type="Pfam" id="PF02431"/>
    </source>
</evidence>
<dbReference type="Gene3D" id="3.50.70.10">
    <property type="match status" value="1"/>
</dbReference>
<gene>
    <name evidence="4" type="ORF">SAY87_018949</name>
</gene>
<protein>
    <recommendedName>
        <fullName evidence="2">Chalcone-flavonone isomerase family protein</fullName>
    </recommendedName>
</protein>
<dbReference type="GO" id="GO:0016872">
    <property type="term" value="F:intramolecular lyase activity"/>
    <property type="evidence" value="ECO:0007669"/>
    <property type="project" value="InterPro"/>
</dbReference>
<evidence type="ECO:0000313" key="5">
    <source>
        <dbReference type="Proteomes" id="UP001345219"/>
    </source>
</evidence>
<comment type="similarity">
    <text evidence="1 2">Belongs to the chalcone isomerase family.</text>
</comment>
<comment type="caution">
    <text evidence="4">The sequence shown here is derived from an EMBL/GenBank/DDBJ whole genome shotgun (WGS) entry which is preliminary data.</text>
</comment>
<dbReference type="AlphaFoldDB" id="A0AAN7JYF7"/>
<dbReference type="InterPro" id="IPR016089">
    <property type="entry name" value="Chalcone_isomerase_bundle_sf"/>
</dbReference>
<proteinExistence type="inferred from homology"/>
<organism evidence="4 5">
    <name type="scientific">Trapa incisa</name>
    <dbReference type="NCBI Taxonomy" id="236973"/>
    <lineage>
        <taxon>Eukaryota</taxon>
        <taxon>Viridiplantae</taxon>
        <taxon>Streptophyta</taxon>
        <taxon>Embryophyta</taxon>
        <taxon>Tracheophyta</taxon>
        <taxon>Spermatophyta</taxon>
        <taxon>Magnoliopsida</taxon>
        <taxon>eudicotyledons</taxon>
        <taxon>Gunneridae</taxon>
        <taxon>Pentapetalae</taxon>
        <taxon>rosids</taxon>
        <taxon>malvids</taxon>
        <taxon>Myrtales</taxon>
        <taxon>Lythraceae</taxon>
        <taxon>Trapa</taxon>
    </lineage>
</organism>
<dbReference type="PANTHER" id="PTHR47588">
    <property type="entry name" value="CHALCONE--FLAVONONE ISOMERASE 3-RELATED"/>
    <property type="match status" value="1"/>
</dbReference>
<name>A0AAN7JYF7_9MYRT</name>
<accession>A0AAN7JYF7</accession>
<feature type="domain" description="Chalcone isomerase" evidence="3">
    <location>
        <begin position="107"/>
        <end position="305"/>
    </location>
</feature>
<dbReference type="SUPFAM" id="SSF54626">
    <property type="entry name" value="Chalcone isomerase"/>
    <property type="match status" value="1"/>
</dbReference>
<dbReference type="InterPro" id="IPR016088">
    <property type="entry name" value="Chalcone_isomerase_3-sand"/>
</dbReference>
<dbReference type="PANTHER" id="PTHR47588:SF1">
    <property type="entry name" value="CHALCONE--FLAVANONE ISOMERASE 3-RELATED"/>
    <property type="match status" value="1"/>
</dbReference>
<evidence type="ECO:0000256" key="1">
    <source>
        <dbReference type="ARBA" id="ARBA00007166"/>
    </source>
</evidence>
<evidence type="ECO:0000256" key="2">
    <source>
        <dbReference type="RuleBase" id="RU361158"/>
    </source>
</evidence>
<sequence>MKLDTLLYGLAQPYSRPRPFPFTRIRTWAWCRRSLLQPDDELSRVERGGKGGSCDVMRGGEYEMEPQATWQLLSHGHLTYHHILMEGEESATSCHPTINVGSETVMVDGVPFPPQTTTTSKPLSLLGHGITDIEIHFLQIKFTAIGVYLEPDIAAHLQQWKGKPGTTLAEDDDFFQGVISAPVEKLIRVVVIKEIKGSQYGVQLESAVRDRLAAEDKYEEEEEEALEKLVEFFQSKYFKKDSVITFHFPAASPTAEIVFATEGKEDSKIAVENANVAEMIKRWYLGGTRGVSPSTIACLADGLSAVLSK</sequence>